<dbReference type="AlphaFoldDB" id="E6Q8U1"/>
<reference evidence="1" key="1">
    <citation type="submission" date="2009-10" db="EMBL/GenBank/DDBJ databases">
        <title>Diversity of trophic interactions inside an arsenic-rich microbial ecosystem.</title>
        <authorList>
            <person name="Bertin P.N."/>
            <person name="Heinrich-Salmeron A."/>
            <person name="Pelletier E."/>
            <person name="Goulhen-Chollet F."/>
            <person name="Arsene-Ploetze F."/>
            <person name="Gallien S."/>
            <person name="Calteau A."/>
            <person name="Vallenet D."/>
            <person name="Casiot C."/>
            <person name="Chane-Woon-Ming B."/>
            <person name="Giloteaux L."/>
            <person name="Barakat M."/>
            <person name="Bonnefoy V."/>
            <person name="Bruneel O."/>
            <person name="Chandler M."/>
            <person name="Cleiss J."/>
            <person name="Duran R."/>
            <person name="Elbaz-Poulichet F."/>
            <person name="Fonknechten N."/>
            <person name="Lauga B."/>
            <person name="Mornico D."/>
            <person name="Ortet P."/>
            <person name="Schaeffer C."/>
            <person name="Siguier P."/>
            <person name="Alexander Thil Smith A."/>
            <person name="Van Dorsselaer A."/>
            <person name="Weissenbach J."/>
            <person name="Medigue C."/>
            <person name="Le Paslier D."/>
        </authorList>
    </citation>
    <scope>NUCLEOTIDE SEQUENCE</scope>
</reference>
<evidence type="ECO:0008006" key="2">
    <source>
        <dbReference type="Google" id="ProtNLM"/>
    </source>
</evidence>
<gene>
    <name evidence="1" type="ORF">CARN5_2970</name>
</gene>
<comment type="caution">
    <text evidence="1">The sequence shown here is derived from an EMBL/GenBank/DDBJ whole genome shotgun (WGS) entry which is preliminary data.</text>
</comment>
<protein>
    <recommendedName>
        <fullName evidence="2">Helix-turn-helix domain-containing protein</fullName>
    </recommendedName>
</protein>
<proteinExistence type="predicted"/>
<sequence length="90" mass="9901">MEKLIGAGELAEILGLSEGTVRNRAAFHPELLPPRVMLGGGEGKRSPLRYRPARVAEWIQAQEAKWVEVAPTVVPHATPAAKRDRGRPRK</sequence>
<accession>E6Q8U1</accession>
<name>E6Q8U1_9ZZZZ</name>
<organism evidence="1">
    <name type="scientific">mine drainage metagenome</name>
    <dbReference type="NCBI Taxonomy" id="410659"/>
    <lineage>
        <taxon>unclassified sequences</taxon>
        <taxon>metagenomes</taxon>
        <taxon>ecological metagenomes</taxon>
    </lineage>
</organism>
<evidence type="ECO:0000313" key="1">
    <source>
        <dbReference type="EMBL" id="CBI03617.1"/>
    </source>
</evidence>
<dbReference type="EMBL" id="CABP01000015">
    <property type="protein sequence ID" value="CBI03617.1"/>
    <property type="molecule type" value="Genomic_DNA"/>
</dbReference>